<reference evidence="1 2" key="1">
    <citation type="submission" date="2019-02" db="EMBL/GenBank/DDBJ databases">
        <title>Genome sequencing of the rare red list fungi Bondarzewia mesenterica.</title>
        <authorList>
            <person name="Buettner E."/>
            <person name="Kellner H."/>
        </authorList>
    </citation>
    <scope>NUCLEOTIDE SEQUENCE [LARGE SCALE GENOMIC DNA]</scope>
    <source>
        <strain evidence="1 2">DSM 108281</strain>
    </source>
</reference>
<accession>A0A4S4L8M5</accession>
<keyword evidence="2" id="KW-1185">Reference proteome</keyword>
<proteinExistence type="predicted"/>
<evidence type="ECO:0000313" key="1">
    <source>
        <dbReference type="EMBL" id="THH07188.1"/>
    </source>
</evidence>
<comment type="caution">
    <text evidence="1">The sequence shown here is derived from an EMBL/GenBank/DDBJ whole genome shotgun (WGS) entry which is preliminary data.</text>
</comment>
<organism evidence="1 2">
    <name type="scientific">Bondarzewia mesenterica</name>
    <dbReference type="NCBI Taxonomy" id="1095465"/>
    <lineage>
        <taxon>Eukaryota</taxon>
        <taxon>Fungi</taxon>
        <taxon>Dikarya</taxon>
        <taxon>Basidiomycota</taxon>
        <taxon>Agaricomycotina</taxon>
        <taxon>Agaricomycetes</taxon>
        <taxon>Russulales</taxon>
        <taxon>Bondarzewiaceae</taxon>
        <taxon>Bondarzewia</taxon>
    </lineage>
</organism>
<evidence type="ECO:0000313" key="2">
    <source>
        <dbReference type="Proteomes" id="UP000310158"/>
    </source>
</evidence>
<gene>
    <name evidence="1" type="ORF">EW146_g9397</name>
</gene>
<dbReference type="EMBL" id="SGPL01000802">
    <property type="protein sequence ID" value="THH07188.1"/>
    <property type="molecule type" value="Genomic_DNA"/>
</dbReference>
<protein>
    <submittedName>
        <fullName evidence="1">Uncharacterized protein</fullName>
    </submittedName>
</protein>
<dbReference type="AlphaFoldDB" id="A0A4S4L8M5"/>
<name>A0A4S4L8M5_9AGAM</name>
<dbReference type="Proteomes" id="UP000310158">
    <property type="component" value="Unassembled WGS sequence"/>
</dbReference>
<sequence>MSLDPATLTPQQQKALQRVRNKINEKKLYQEGDTLDSDDRTLLCAFMSISKSKPASPELALQLQAIPERARI</sequence>